<dbReference type="Proteomes" id="UP000271193">
    <property type="component" value="Chromosome"/>
</dbReference>
<organism evidence="2 3">
    <name type="scientific">Chryseobacterium bernardetii</name>
    <dbReference type="NCBI Taxonomy" id="1241978"/>
    <lineage>
        <taxon>Bacteria</taxon>
        <taxon>Pseudomonadati</taxon>
        <taxon>Bacteroidota</taxon>
        <taxon>Flavobacteriia</taxon>
        <taxon>Flavobacteriales</taxon>
        <taxon>Weeksellaceae</taxon>
        <taxon>Chryseobacterium group</taxon>
        <taxon>Chryseobacterium</taxon>
    </lineage>
</organism>
<accession>A0A3G6TH79</accession>
<dbReference type="EMBL" id="CP033932">
    <property type="protein sequence ID" value="AZB25956.1"/>
    <property type="molecule type" value="Genomic_DNA"/>
</dbReference>
<dbReference type="RefSeq" id="WP_123870907.1">
    <property type="nucleotide sequence ID" value="NZ_CP033932.1"/>
</dbReference>
<dbReference type="KEGG" id="cben:EG339_15855"/>
<sequence length="152" mass="17535">MDFKKIKYFFLAFLITGFVFTKNIFPISYQVRSIIGFIILLVYACGTYILIYRPIVSDNKLKKHLFLRLGVLILLLLIALIPLWLLKDRNVGMGAGYIYYFVMMLSGYATLIYAIIESLLLYSKKKYEQTAINIALAMAIYCFVIFSGLFGF</sequence>
<dbReference type="AlphaFoldDB" id="A0A3G6TH79"/>
<keyword evidence="3" id="KW-1185">Reference proteome</keyword>
<proteinExistence type="predicted"/>
<name>A0A3G6TH79_9FLAO</name>
<keyword evidence="1" id="KW-0472">Membrane</keyword>
<evidence type="ECO:0000313" key="3">
    <source>
        <dbReference type="Proteomes" id="UP000271193"/>
    </source>
</evidence>
<reference evidence="3" key="1">
    <citation type="submission" date="2018-11" db="EMBL/GenBank/DDBJ databases">
        <title>Proposal to divide the Flavobacteriaceae and reorganize its genera based on Amino Acid Identity values calculated from whole genome sequences.</title>
        <authorList>
            <person name="Nicholson A.C."/>
            <person name="Gulvik C.A."/>
            <person name="Whitney A.M."/>
            <person name="Humrighouse B.W."/>
            <person name="Bell M."/>
            <person name="Holmes B."/>
            <person name="Steigerwalt A.G."/>
            <person name="Villarma A."/>
            <person name="Sheth M."/>
            <person name="Batra D."/>
            <person name="Pryor J."/>
            <person name="Bernardet J.-F."/>
            <person name="Hugo C."/>
            <person name="Kampfer P."/>
            <person name="Newman J."/>
            <person name="McQuiston J.R."/>
        </authorList>
    </citation>
    <scope>NUCLEOTIDE SEQUENCE [LARGE SCALE GENOMIC DNA]</scope>
    <source>
        <strain evidence="3">G0229</strain>
    </source>
</reference>
<feature type="transmembrane region" description="Helical" evidence="1">
    <location>
        <begin position="31"/>
        <end position="53"/>
    </location>
</feature>
<keyword evidence="1" id="KW-0812">Transmembrane</keyword>
<keyword evidence="1" id="KW-1133">Transmembrane helix</keyword>
<feature type="transmembrane region" description="Helical" evidence="1">
    <location>
        <begin position="65"/>
        <end position="85"/>
    </location>
</feature>
<evidence type="ECO:0000313" key="2">
    <source>
        <dbReference type="EMBL" id="AZB25956.1"/>
    </source>
</evidence>
<feature type="transmembrane region" description="Helical" evidence="1">
    <location>
        <begin position="134"/>
        <end position="151"/>
    </location>
</feature>
<protein>
    <submittedName>
        <fullName evidence="2">Uncharacterized protein</fullName>
    </submittedName>
</protein>
<feature type="transmembrane region" description="Helical" evidence="1">
    <location>
        <begin position="7"/>
        <end position="25"/>
    </location>
</feature>
<dbReference type="GeneID" id="99066287"/>
<evidence type="ECO:0000256" key="1">
    <source>
        <dbReference type="SAM" id="Phobius"/>
    </source>
</evidence>
<feature type="transmembrane region" description="Helical" evidence="1">
    <location>
        <begin position="97"/>
        <end position="122"/>
    </location>
</feature>
<gene>
    <name evidence="2" type="ORF">EG339_15855</name>
</gene>